<reference evidence="3 4" key="1">
    <citation type="submission" date="2023-11" db="EMBL/GenBank/DDBJ databases">
        <title>Peredibacter starrii A3.12.</title>
        <authorList>
            <person name="Mitchell R.J."/>
        </authorList>
    </citation>
    <scope>NUCLEOTIDE SEQUENCE [LARGE SCALE GENOMIC DNA]</scope>
    <source>
        <strain evidence="3 4">A3.12</strain>
    </source>
</reference>
<dbReference type="Pfam" id="PF02272">
    <property type="entry name" value="DHHA1"/>
    <property type="match status" value="1"/>
</dbReference>
<organism evidence="3 4">
    <name type="scientific">Peredibacter starrii</name>
    <dbReference type="NCBI Taxonomy" id="28202"/>
    <lineage>
        <taxon>Bacteria</taxon>
        <taxon>Pseudomonadati</taxon>
        <taxon>Bdellovibrionota</taxon>
        <taxon>Bacteriovoracia</taxon>
        <taxon>Bacteriovoracales</taxon>
        <taxon>Bacteriovoracaceae</taxon>
        <taxon>Peredibacter</taxon>
    </lineage>
</organism>
<sequence length="334" mass="37281">MTILDTFKSRIQVAERILITTHEYPDADGIGSEISLCLALREYGKKVYCVNEEPLLERYRYLDQDKVVYGFKDFFAKHPDFKPDLMIVVDTNTKLRAGHQICHYIGDAIPVLYIDHHPCRGRDLSDHCIDVTAAATGQMIGEMIESLGVKFTKKIALPIYTSIIIDTSSFRYPTVSASTHKLVAKLMDTGINPPEAYNGIYGTKRVHHMHLLASILNTASTNKDETIAWMLLKKEDIDKYAGDVEDTHAFINNLLVLNNIKVACMFRDDGDHIKMSLRSSGEYDVGTIALALGGGGHSHSAATILNREPGETTEHVIDRAIKKVEEALKKMSVT</sequence>
<keyword evidence="3" id="KW-0378">Hydrolase</keyword>
<dbReference type="GO" id="GO:0008441">
    <property type="term" value="F:3'(2'),5'-bisphosphate nucleotidase activity"/>
    <property type="evidence" value="ECO:0007669"/>
    <property type="project" value="UniProtKB-EC"/>
</dbReference>
<feature type="domain" description="DHHA1" evidence="2">
    <location>
        <begin position="247"/>
        <end position="330"/>
    </location>
</feature>
<dbReference type="PANTHER" id="PTHR47618">
    <property type="entry name" value="BIFUNCTIONAL OLIGORIBONUCLEASE AND PAP PHOSPHATASE NRNA"/>
    <property type="match status" value="1"/>
</dbReference>
<gene>
    <name evidence="3" type="ORF">SOO65_05705</name>
</gene>
<dbReference type="Pfam" id="PF01368">
    <property type="entry name" value="DHH"/>
    <property type="match status" value="1"/>
</dbReference>
<dbReference type="EC" id="3.1.3.7" evidence="3"/>
<proteinExistence type="predicted"/>
<dbReference type="InterPro" id="IPR051319">
    <property type="entry name" value="Oligoribo/pAp-PDE_c-di-AMP_PDE"/>
</dbReference>
<dbReference type="Gene3D" id="3.90.1640.10">
    <property type="entry name" value="inorganic pyrophosphatase (n-terminal core)"/>
    <property type="match status" value="1"/>
</dbReference>
<feature type="domain" description="DDH" evidence="1">
    <location>
        <begin position="16"/>
        <end position="161"/>
    </location>
</feature>
<protein>
    <submittedName>
        <fullName evidence="3">Bifunctional oligoribonuclease/PAP phosphatase NrnA</fullName>
        <ecNumber evidence="3">3.1.3.7</ecNumber>
    </submittedName>
</protein>
<keyword evidence="4" id="KW-1185">Reference proteome</keyword>
<dbReference type="RefSeq" id="WP_321398244.1">
    <property type="nucleotide sequence ID" value="NZ_CP139487.1"/>
</dbReference>
<dbReference type="InterPro" id="IPR003156">
    <property type="entry name" value="DHHA1_dom"/>
</dbReference>
<dbReference type="Proteomes" id="UP001324634">
    <property type="component" value="Chromosome"/>
</dbReference>
<name>A0AAX4HSQ2_9BACT</name>
<evidence type="ECO:0000313" key="4">
    <source>
        <dbReference type="Proteomes" id="UP001324634"/>
    </source>
</evidence>
<evidence type="ECO:0000259" key="2">
    <source>
        <dbReference type="Pfam" id="PF02272"/>
    </source>
</evidence>
<dbReference type="EMBL" id="CP139487">
    <property type="protein sequence ID" value="WPU66236.1"/>
    <property type="molecule type" value="Genomic_DNA"/>
</dbReference>
<evidence type="ECO:0000259" key="1">
    <source>
        <dbReference type="Pfam" id="PF01368"/>
    </source>
</evidence>
<dbReference type="AlphaFoldDB" id="A0AAX4HSQ2"/>
<dbReference type="InterPro" id="IPR038763">
    <property type="entry name" value="DHH_sf"/>
</dbReference>
<dbReference type="PANTHER" id="PTHR47618:SF1">
    <property type="entry name" value="BIFUNCTIONAL OLIGORIBONUCLEASE AND PAP PHOSPHATASE NRNA"/>
    <property type="match status" value="1"/>
</dbReference>
<dbReference type="InterPro" id="IPR001667">
    <property type="entry name" value="DDH_dom"/>
</dbReference>
<evidence type="ECO:0000313" key="3">
    <source>
        <dbReference type="EMBL" id="WPU66236.1"/>
    </source>
</evidence>
<dbReference type="SUPFAM" id="SSF64182">
    <property type="entry name" value="DHH phosphoesterases"/>
    <property type="match status" value="1"/>
</dbReference>
<accession>A0AAX4HSQ2</accession>
<dbReference type="Gene3D" id="3.10.310.30">
    <property type="match status" value="1"/>
</dbReference>
<dbReference type="GO" id="GO:0003676">
    <property type="term" value="F:nucleic acid binding"/>
    <property type="evidence" value="ECO:0007669"/>
    <property type="project" value="InterPro"/>
</dbReference>
<dbReference type="KEGG" id="psti:SOO65_05705"/>